<organism evidence="2 3">
    <name type="scientific">Plasmodium vivax (strain Brazil I)</name>
    <dbReference type="NCBI Taxonomy" id="1033975"/>
    <lineage>
        <taxon>Eukaryota</taxon>
        <taxon>Sar</taxon>
        <taxon>Alveolata</taxon>
        <taxon>Apicomplexa</taxon>
        <taxon>Aconoidasida</taxon>
        <taxon>Haemosporida</taxon>
        <taxon>Plasmodiidae</taxon>
        <taxon>Plasmodium</taxon>
        <taxon>Plasmodium (Plasmodium)</taxon>
    </lineage>
</organism>
<feature type="compositionally biased region" description="Polar residues" evidence="1">
    <location>
        <begin position="1194"/>
        <end position="1215"/>
    </location>
</feature>
<feature type="region of interest" description="Disordered" evidence="1">
    <location>
        <begin position="1158"/>
        <end position="1227"/>
    </location>
</feature>
<evidence type="ECO:0000313" key="3">
    <source>
        <dbReference type="Proteomes" id="UP000053327"/>
    </source>
</evidence>
<evidence type="ECO:0000256" key="1">
    <source>
        <dbReference type="SAM" id="MobiDB-lite"/>
    </source>
</evidence>
<dbReference type="OrthoDB" id="377269at2759"/>
<accession>A0A0J9SPT4</accession>
<protein>
    <submittedName>
        <fullName evidence="2">Uncharacterized protein</fullName>
    </submittedName>
</protein>
<dbReference type="Proteomes" id="UP000053327">
    <property type="component" value="Unassembled WGS sequence"/>
</dbReference>
<feature type="compositionally biased region" description="Basic and acidic residues" evidence="1">
    <location>
        <begin position="1216"/>
        <end position="1227"/>
    </location>
</feature>
<feature type="region of interest" description="Disordered" evidence="1">
    <location>
        <begin position="839"/>
        <end position="862"/>
    </location>
</feature>
<reference evidence="2 3" key="1">
    <citation type="submission" date="2011-08" db="EMBL/GenBank/DDBJ databases">
        <title>The Genome Sequence of Plasmodium vivax Brazil I.</title>
        <authorList>
            <consortium name="The Broad Institute Genome Sequencing Platform"/>
            <consortium name="The Broad Institute Genome Sequencing Center for Infectious Disease"/>
            <person name="Neafsey D."/>
            <person name="Carlton J."/>
            <person name="Barnwell J."/>
            <person name="Collins W."/>
            <person name="Escalante A."/>
            <person name="Mullikin J."/>
            <person name="Saul A."/>
            <person name="Guigo R."/>
            <person name="Camara F."/>
            <person name="Young S.K."/>
            <person name="Zeng Q."/>
            <person name="Gargeya S."/>
            <person name="Fitzgerald M."/>
            <person name="Haas B."/>
            <person name="Abouelleil A."/>
            <person name="Alvarado L."/>
            <person name="Arachchi H.M."/>
            <person name="Berlin A."/>
            <person name="Brown A."/>
            <person name="Chapman S.B."/>
            <person name="Chen Z."/>
            <person name="Dunbar C."/>
            <person name="Freedman E."/>
            <person name="Gearin G."/>
            <person name="Gellesch M."/>
            <person name="Goldberg J."/>
            <person name="Griggs A."/>
            <person name="Gujja S."/>
            <person name="Heiman D."/>
            <person name="Howarth C."/>
            <person name="Larson L."/>
            <person name="Lui A."/>
            <person name="MacDonald P.J.P."/>
            <person name="Montmayeur A."/>
            <person name="Murphy C."/>
            <person name="Neiman D."/>
            <person name="Pearson M."/>
            <person name="Priest M."/>
            <person name="Roberts A."/>
            <person name="Saif S."/>
            <person name="Shea T."/>
            <person name="Shenoy N."/>
            <person name="Sisk P."/>
            <person name="Stolte C."/>
            <person name="Sykes S."/>
            <person name="Wortman J."/>
            <person name="Nusbaum C."/>
            <person name="Birren B."/>
        </authorList>
    </citation>
    <scope>NUCLEOTIDE SEQUENCE [LARGE SCALE GENOMIC DNA]</scope>
    <source>
        <strain evidence="2 3">Brazil I</strain>
    </source>
</reference>
<name>A0A0J9SPT4_PLAV1</name>
<dbReference type="EMBL" id="KQ234851">
    <property type="protein sequence ID" value="KMZ84894.1"/>
    <property type="molecule type" value="Genomic_DNA"/>
</dbReference>
<evidence type="ECO:0000313" key="2">
    <source>
        <dbReference type="EMBL" id="KMZ84894.1"/>
    </source>
</evidence>
<sequence>MRVPCGLLRTQPADRSAAGAMDKGKKGKLLFAHLSKRPYISSAEEITKAKSCTVKKNKLKNIYVDFSLNKYININSLNVTKFIKTPIHYQTFRELVDTIKSVSNVRLQNVHLVRKIVNSLGVYVTNYLSNVNHASQLNQLNQLNQLTSLTPPNGEDNPYDIENCDEDENAITPNSIVTILVSLYKLKYRNEKFLQLLERLIFVKKDKFKFSQLNLTLYIYAHFNRVNKTFINSLLVTILDNEKMLNADNILSIFTSLFYLNCKNEKTIDRLANYIISNHLHFDISVIIFLLNNLRKLNYLNAPLMEYFHDQIVLKLCFLPPGGAEKGKKFVDPFFLKRKIQHIIDEENRQQRGYTPGACIWGDSQEGNPHHMPHVQDEKKGEVTSGYYPHRGDADLNYNLCEEDINSTYGSLHNKYIVENNYVDYIYEYYNEKDLEERNKSKLDILMEVLIYNRHFKEDLLTVLYEYLLNNLKIFMSQNDSDMCRILSNMYYFQINEFPNVLLLNKKMLLSMCHYYVPFYKRTNIMIFLYLKLLLERHNYFDVFIDTILQKKIQTDLLTLEGRQFLNLLNECKSYSVSKYLCDISLVYFDFFTVKDSPHGVEAVGGTADILQGGYHHESSPQGIATHRDEHKKGCITLQFNEKNKLSSYDGQFLLHLFYFYIQMRYYQGIFLFLKSLFSGVRDFKKFDPYVYYKINNHSADFVVRSEIQEVQRPDVYVRLNAIQVIHLYEYFKSAFESNEDFITQQGNVINANHGKALYHHYYAFGGDNSGESIVGDVATPLAVKTKQCKQHFPCENKTKAGPVSKYLFTEWKVNYISGSSPTATSKWESNRTVGNVLGGGVPLEKKKNSSKLPKSGALKNGHVNEKGNIVQDMTIHFERSTFHVDSHVYNVLSNIFLYTPVDLLALHIHHFNSKNIFFLLQNIIFKLNWLNVQYLSLVVAKIFTRMSEETCRETKKDYFVFLDFFHEYLLGEEGASQKFSYQSKRTRGSQNVSYLDGGDKRLLISRIHQNCITTWRDQDKVKKRIAYILCKNKGYSRYVNNDVIFDEKFLPLLVQLVLRKKTISPPCSYYDMSNDSLLLILKSLRTRKNNPKYMQSVDVITNIFLFRYIQYKYSEEAKGDDLSQRGASESGLCLSLDLDVNSYIKLEGNLDGTVVSNLSQGGAHGGGTPAQQNDQRGRRTHNIAVQRKGESQRGVSVTSASGDDTQTGAPNSRSSTDEGNIHGENQMTKKKDALRRYIRIYYTIVKVRYFHEMSINKHIFRELCLNREHIDNAIFLNLLFFIYKYKFDEMRYILLLQKKCALYKDLYYTHSNCRIMEFLCKKLKIHLDDSVRTIPTKQTSYDYENV</sequence>
<gene>
    <name evidence="2" type="ORF">PVBG_04310</name>
</gene>
<proteinExistence type="predicted"/>